<dbReference type="Proteomes" id="UP001157006">
    <property type="component" value="Chromosome 5"/>
</dbReference>
<gene>
    <name evidence="1" type="ORF">VFH_V003480</name>
</gene>
<dbReference type="AlphaFoldDB" id="A0AAV1ARH0"/>
<dbReference type="PANTHER" id="PTHR38221:SF1">
    <property type="entry name" value="OVULE PROTEIN"/>
    <property type="match status" value="1"/>
</dbReference>
<accession>A0AAV1ARH0</accession>
<evidence type="ECO:0000313" key="1">
    <source>
        <dbReference type="EMBL" id="CAI8611793.1"/>
    </source>
</evidence>
<dbReference type="PANTHER" id="PTHR38221">
    <property type="entry name" value="BNAA04G14260D PROTEIN"/>
    <property type="match status" value="1"/>
</dbReference>
<sequence length="273" mass="29927">MDDSNQDSYDLFPELSLISISQQHLLQSTPFVGDTLPNNTPSEIDAGIIPVSSPPDTNQDVFHTPPEDNIDVPHCAVNQTIDVDHESQVFVDLAGVSELGFPENSQRVDGGGLVDEFRVLERGISELGQVPEIKLKLGFHSLGNFNAVGCEQVNVDAAKNDDLNREILVAENSVSENVEMQNAEVVEGSGLLPMPESELESGKDKGKQKISVFDVLKVLSDSNKDEDEDHDSDGLTVLEAAKLAGITFPRPSWWPDHYACKLFNFDDDDQVRP</sequence>
<evidence type="ECO:0000313" key="2">
    <source>
        <dbReference type="Proteomes" id="UP001157006"/>
    </source>
</evidence>
<dbReference type="EMBL" id="OX451740">
    <property type="protein sequence ID" value="CAI8611793.1"/>
    <property type="molecule type" value="Genomic_DNA"/>
</dbReference>
<organism evidence="1 2">
    <name type="scientific">Vicia faba</name>
    <name type="common">Broad bean</name>
    <name type="synonym">Faba vulgaris</name>
    <dbReference type="NCBI Taxonomy" id="3906"/>
    <lineage>
        <taxon>Eukaryota</taxon>
        <taxon>Viridiplantae</taxon>
        <taxon>Streptophyta</taxon>
        <taxon>Embryophyta</taxon>
        <taxon>Tracheophyta</taxon>
        <taxon>Spermatophyta</taxon>
        <taxon>Magnoliopsida</taxon>
        <taxon>eudicotyledons</taxon>
        <taxon>Gunneridae</taxon>
        <taxon>Pentapetalae</taxon>
        <taxon>rosids</taxon>
        <taxon>fabids</taxon>
        <taxon>Fabales</taxon>
        <taxon>Fabaceae</taxon>
        <taxon>Papilionoideae</taxon>
        <taxon>50 kb inversion clade</taxon>
        <taxon>NPAAA clade</taxon>
        <taxon>Hologalegina</taxon>
        <taxon>IRL clade</taxon>
        <taxon>Fabeae</taxon>
        <taxon>Vicia</taxon>
    </lineage>
</organism>
<keyword evidence="2" id="KW-1185">Reference proteome</keyword>
<reference evidence="1 2" key="1">
    <citation type="submission" date="2023-01" db="EMBL/GenBank/DDBJ databases">
        <authorList>
            <person name="Kreplak J."/>
        </authorList>
    </citation>
    <scope>NUCLEOTIDE SEQUENCE [LARGE SCALE GENOMIC DNA]</scope>
</reference>
<name>A0AAV1ARH0_VICFA</name>
<protein>
    <submittedName>
        <fullName evidence="1">Uncharacterized protein</fullName>
    </submittedName>
</protein>
<proteinExistence type="predicted"/>